<dbReference type="SUPFAM" id="SSF53335">
    <property type="entry name" value="S-adenosyl-L-methionine-dependent methyltransferases"/>
    <property type="match status" value="1"/>
</dbReference>
<evidence type="ECO:0000259" key="1">
    <source>
        <dbReference type="Pfam" id="PF08241"/>
    </source>
</evidence>
<accession>A0A1J4SCQ8</accession>
<dbReference type="GO" id="GO:0008757">
    <property type="term" value="F:S-adenosylmethionine-dependent methyltransferase activity"/>
    <property type="evidence" value="ECO:0007669"/>
    <property type="project" value="InterPro"/>
</dbReference>
<organism evidence="2 3">
    <name type="scientific">Candidatus Desantisbacteria bacterium CG1_02_38_46</name>
    <dbReference type="NCBI Taxonomy" id="1817893"/>
    <lineage>
        <taxon>Bacteria</taxon>
        <taxon>Candidatus Desantisiibacteriota</taxon>
    </lineage>
</organism>
<dbReference type="Proteomes" id="UP000182278">
    <property type="component" value="Unassembled WGS sequence"/>
</dbReference>
<comment type="caution">
    <text evidence="2">The sequence shown here is derived from an EMBL/GenBank/DDBJ whole genome shotgun (WGS) entry which is preliminary data.</text>
</comment>
<protein>
    <recommendedName>
        <fullName evidence="1">Methyltransferase type 11 domain-containing protein</fullName>
    </recommendedName>
</protein>
<dbReference type="EMBL" id="MNUO01000094">
    <property type="protein sequence ID" value="OIN96452.1"/>
    <property type="molecule type" value="Genomic_DNA"/>
</dbReference>
<dbReference type="STRING" id="1817893.AUJ66_06175"/>
<gene>
    <name evidence="2" type="ORF">AUJ66_06175</name>
</gene>
<sequence length="242" mass="28142">MKLPNIFDRIIGFYKEFEGANIAGVLAQKSRTFNRFLQWWLNRKRNYFRSSSSKEVLHNRLIKFYAPFMLFYMNARPEKFLGSDILGRRDFFIKHTQPPAVDIGMQDGYFVRELKKNSIDAVGTDCVRLLVKMAKKSDPGGEYYHSFAEELPFPENTFQTAICSHLLEHVLRPEDVLKEVRRILKVGGKIIAVVPYSLEIEPTHLREYNNKESLLAEVGKFFKIESYHEKIGEGHGYIGVKI</sequence>
<dbReference type="InterPro" id="IPR029063">
    <property type="entry name" value="SAM-dependent_MTases_sf"/>
</dbReference>
<proteinExistence type="predicted"/>
<name>A0A1J4SCQ8_9BACT</name>
<dbReference type="CDD" id="cd02440">
    <property type="entry name" value="AdoMet_MTases"/>
    <property type="match status" value="1"/>
</dbReference>
<dbReference type="Gene3D" id="3.40.50.150">
    <property type="entry name" value="Vaccinia Virus protein VP39"/>
    <property type="match status" value="1"/>
</dbReference>
<evidence type="ECO:0000313" key="2">
    <source>
        <dbReference type="EMBL" id="OIN96452.1"/>
    </source>
</evidence>
<dbReference type="InterPro" id="IPR013216">
    <property type="entry name" value="Methyltransf_11"/>
</dbReference>
<reference evidence="2 3" key="1">
    <citation type="journal article" date="2016" name="Environ. Microbiol.">
        <title>Genomic resolution of a cold subsurface aquifer community provides metabolic insights for novel microbes adapted to high CO concentrations.</title>
        <authorList>
            <person name="Probst A.J."/>
            <person name="Castelle C.J."/>
            <person name="Singh A."/>
            <person name="Brown C.T."/>
            <person name="Anantharaman K."/>
            <person name="Sharon I."/>
            <person name="Hug L.A."/>
            <person name="Burstein D."/>
            <person name="Emerson J.B."/>
            <person name="Thomas B.C."/>
            <person name="Banfield J.F."/>
        </authorList>
    </citation>
    <scope>NUCLEOTIDE SEQUENCE [LARGE SCALE GENOMIC DNA]</scope>
    <source>
        <strain evidence="2">CG1_02_38_46</strain>
    </source>
</reference>
<dbReference type="AlphaFoldDB" id="A0A1J4SCQ8"/>
<feature type="domain" description="Methyltransferase type 11" evidence="1">
    <location>
        <begin position="101"/>
        <end position="191"/>
    </location>
</feature>
<evidence type="ECO:0000313" key="3">
    <source>
        <dbReference type="Proteomes" id="UP000182278"/>
    </source>
</evidence>
<dbReference type="Pfam" id="PF08241">
    <property type="entry name" value="Methyltransf_11"/>
    <property type="match status" value="1"/>
</dbReference>